<organism evidence="1 2">
    <name type="scientific">Cryomyces antarcticus</name>
    <dbReference type="NCBI Taxonomy" id="329879"/>
    <lineage>
        <taxon>Eukaryota</taxon>
        <taxon>Fungi</taxon>
        <taxon>Dikarya</taxon>
        <taxon>Ascomycota</taxon>
        <taxon>Pezizomycotina</taxon>
        <taxon>Dothideomycetes</taxon>
        <taxon>Dothideomycetes incertae sedis</taxon>
        <taxon>Cryomyces</taxon>
    </lineage>
</organism>
<name>A0ABR0M4V7_9PEZI</name>
<dbReference type="EMBL" id="JAVRRA010001213">
    <property type="protein sequence ID" value="KAK5281146.1"/>
    <property type="molecule type" value="Genomic_DNA"/>
</dbReference>
<evidence type="ECO:0000313" key="2">
    <source>
        <dbReference type="Proteomes" id="UP001357485"/>
    </source>
</evidence>
<gene>
    <name evidence="1" type="ORF">LTR16_006459</name>
</gene>
<comment type="caution">
    <text evidence="1">The sequence shown here is derived from an EMBL/GenBank/DDBJ whole genome shotgun (WGS) entry which is preliminary data.</text>
</comment>
<dbReference type="Proteomes" id="UP001357485">
    <property type="component" value="Unassembled WGS sequence"/>
</dbReference>
<protein>
    <submittedName>
        <fullName evidence="1">Uncharacterized protein</fullName>
    </submittedName>
</protein>
<dbReference type="PANTHER" id="PTHR42085">
    <property type="entry name" value="F-BOX DOMAIN-CONTAINING PROTEIN"/>
    <property type="match status" value="1"/>
</dbReference>
<feature type="non-terminal residue" evidence="1">
    <location>
        <position position="1"/>
    </location>
</feature>
<dbReference type="PANTHER" id="PTHR42085:SF1">
    <property type="entry name" value="F-BOX DOMAIN-CONTAINING PROTEIN"/>
    <property type="match status" value="1"/>
</dbReference>
<sequence>PPEDDVNIAIGTIETDKANTVASTQSFHGNGRFFLTKKPSKDSTKVPVKAKGAIKWDKTGLIVRSQNRDAEKAFATTKNPFVPKSLAKNHSGINRKAPSIPESLKDYSAVTVNATNSDEGIPRLPYELWMFRFLELPPEIRYIIYDLVLTGPDNVIALEVDITVSTRWLPPPRFKPVLRSYFNLIVSCHEIHHEVAEAGLLFRINTFDFGSTRAMYYFLLRIGELARTQLCSVYINCQGTKAAVAFEKLRACIGLRKLMLRLPSVSTNADSWSGGPDSFMRSILKLRGLDEVIFDQPHRHGRLVEYWTRLPYALATCIRQQLMRPRTLVWNAEPDYVPPLMFAQATRFGAGGSHGCMRMAQQKL</sequence>
<keyword evidence="2" id="KW-1185">Reference proteome</keyword>
<accession>A0ABR0M4V7</accession>
<reference evidence="1 2" key="1">
    <citation type="submission" date="2023-08" db="EMBL/GenBank/DDBJ databases">
        <title>Black Yeasts Isolated from many extreme environments.</title>
        <authorList>
            <person name="Coleine C."/>
            <person name="Stajich J.E."/>
            <person name="Selbmann L."/>
        </authorList>
    </citation>
    <scope>NUCLEOTIDE SEQUENCE [LARGE SCALE GENOMIC DNA]</scope>
    <source>
        <strain evidence="1 2">CCFEE 536</strain>
    </source>
</reference>
<evidence type="ECO:0000313" key="1">
    <source>
        <dbReference type="EMBL" id="KAK5281146.1"/>
    </source>
</evidence>
<dbReference type="InterPro" id="IPR038883">
    <property type="entry name" value="AN11006-like"/>
</dbReference>
<proteinExistence type="predicted"/>